<keyword evidence="2" id="KW-0808">Transferase</keyword>
<organism evidence="2 3">
    <name type="scientific">Paenibacillus timonensis</name>
    <dbReference type="NCBI Taxonomy" id="225915"/>
    <lineage>
        <taxon>Bacteria</taxon>
        <taxon>Bacillati</taxon>
        <taxon>Bacillota</taxon>
        <taxon>Bacilli</taxon>
        <taxon>Bacillales</taxon>
        <taxon>Paenibacillaceae</taxon>
        <taxon>Paenibacillus</taxon>
    </lineage>
</organism>
<accession>A0ABW3SC31</accession>
<sequence>MRMLFVISSLGIGGEQKAASILTDAFIKQGHDIDILVLNKKEEKHFTFNSKIDINYAECDKYRNKNIRKFSVIFRKIRTGNYDAIIGFAVIPSILCSLCAPFTRVPVFVCERNDPAVYPARFKMLRYVAYRYATGAVFQTSEAEKHFDFLPRLKKVVIPNPLDITHLPQVHDETRNPRIVNTARLVNAKNQEIIIEAFSRVCKKHPEFTVAIYGDGPNKQRLENLIAQKHLEDRITIYEAVPNILDIIRKDAIFVLSSNNEGFPNSLAEALALGIPSISTNCRIGGPKDMIQDSVNGFLVPVGDVDRLESALDRLMSDDELRRQFSKKGVEIREKLSSEIIASRWLQFIEATV</sequence>
<dbReference type="GO" id="GO:0016757">
    <property type="term" value="F:glycosyltransferase activity"/>
    <property type="evidence" value="ECO:0007669"/>
    <property type="project" value="UniProtKB-KW"/>
</dbReference>
<evidence type="ECO:0000259" key="1">
    <source>
        <dbReference type="Pfam" id="PF00534"/>
    </source>
</evidence>
<dbReference type="Proteomes" id="UP001597211">
    <property type="component" value="Unassembled WGS sequence"/>
</dbReference>
<dbReference type="Gene3D" id="3.40.50.2000">
    <property type="entry name" value="Glycogen Phosphorylase B"/>
    <property type="match status" value="2"/>
</dbReference>
<dbReference type="EC" id="2.4.-.-" evidence="2"/>
<dbReference type="InterPro" id="IPR001296">
    <property type="entry name" value="Glyco_trans_1"/>
</dbReference>
<evidence type="ECO:0000313" key="3">
    <source>
        <dbReference type="Proteomes" id="UP001597211"/>
    </source>
</evidence>
<dbReference type="Pfam" id="PF00534">
    <property type="entry name" value="Glycos_transf_1"/>
    <property type="match status" value="1"/>
</dbReference>
<name>A0ABW3SC31_9BACL</name>
<dbReference type="PANTHER" id="PTHR12526">
    <property type="entry name" value="GLYCOSYLTRANSFERASE"/>
    <property type="match status" value="1"/>
</dbReference>
<feature type="domain" description="Glycosyl transferase family 1" evidence="1">
    <location>
        <begin position="174"/>
        <end position="329"/>
    </location>
</feature>
<dbReference type="SUPFAM" id="SSF53756">
    <property type="entry name" value="UDP-Glycosyltransferase/glycogen phosphorylase"/>
    <property type="match status" value="1"/>
</dbReference>
<keyword evidence="3" id="KW-1185">Reference proteome</keyword>
<dbReference type="RefSeq" id="WP_240268822.1">
    <property type="nucleotide sequence ID" value="NZ_JAKSXN010000016.1"/>
</dbReference>
<gene>
    <name evidence="2" type="ORF">ACFQ2Z_10465</name>
</gene>
<proteinExistence type="predicted"/>
<dbReference type="EMBL" id="JBHTKZ010000016">
    <property type="protein sequence ID" value="MFD1181782.1"/>
    <property type="molecule type" value="Genomic_DNA"/>
</dbReference>
<evidence type="ECO:0000313" key="2">
    <source>
        <dbReference type="EMBL" id="MFD1181782.1"/>
    </source>
</evidence>
<protein>
    <submittedName>
        <fullName evidence="2">Glycosyltransferase</fullName>
        <ecNumber evidence="2">2.4.-.-</ecNumber>
    </submittedName>
</protein>
<reference evidence="3" key="1">
    <citation type="journal article" date="2019" name="Int. J. Syst. Evol. Microbiol.">
        <title>The Global Catalogue of Microorganisms (GCM) 10K type strain sequencing project: providing services to taxonomists for standard genome sequencing and annotation.</title>
        <authorList>
            <consortium name="The Broad Institute Genomics Platform"/>
            <consortium name="The Broad Institute Genome Sequencing Center for Infectious Disease"/>
            <person name="Wu L."/>
            <person name="Ma J."/>
        </authorList>
    </citation>
    <scope>NUCLEOTIDE SEQUENCE [LARGE SCALE GENOMIC DNA]</scope>
    <source>
        <strain evidence="3">CCUG 48216</strain>
    </source>
</reference>
<comment type="caution">
    <text evidence="2">The sequence shown here is derived from an EMBL/GenBank/DDBJ whole genome shotgun (WGS) entry which is preliminary data.</text>
</comment>
<keyword evidence="2" id="KW-0328">Glycosyltransferase</keyword>